<evidence type="ECO:0000313" key="9">
    <source>
        <dbReference type="Proteomes" id="UP000279259"/>
    </source>
</evidence>
<dbReference type="PANTHER" id="PTHR23502:SF7">
    <property type="entry name" value="DRUG_PROTON ANTIPORTER YHK8-RELATED"/>
    <property type="match status" value="1"/>
</dbReference>
<name>A0A427YKI5_9TREE</name>
<dbReference type="GO" id="GO:0005886">
    <property type="term" value="C:plasma membrane"/>
    <property type="evidence" value="ECO:0007669"/>
    <property type="project" value="TreeGrafter"/>
</dbReference>
<dbReference type="PROSITE" id="PS50850">
    <property type="entry name" value="MFS"/>
    <property type="match status" value="1"/>
</dbReference>
<sequence>MSPPSTSHQLGPTSEVDIGHGHGHGHWGHSYRVDDAEHDDLAHEPMLGPLSEVGRNSFDVEANNSPHGSAISLINHDPPKAAAAAAAVGSSPRPSHPSLYNQDTFPLSRTTTLVSWGAWSRDQAGKQSQDFSDPFLPQNSVPAHDLWVLPEPPADPFLVSFGPDDPRHPFNWSLMKKWTIVIVVCSAAVCVTVASSIQASTYTNLIDEFGIPRIEAVAGVSLYVLGFGIGALFLGPLSEFYGRSIIYLVSFALFTIFNIPIATAQNMGILLFFRLVTGLCGAGFLSVAGGTVSDLFRPGTTDLPTAIYTLAPLSGPCLGPILGGYLNQNVTWRATFYLIIGWSAVECVLLWFLVPETFLPMVLKSEAKRQRAQTGEAAWRAPAEMSERKVSDVFPGALWVPIRMMMVEKMALALDVWTSLILGIIYLFFNAIPFTFRTLYNFNLGETGLAFFALGLGMVIGTATQPLFIRGIRDKAVMAGGKAPPEARLPVGMAGAVLAPLGLLWFALSSFSKMPWIMPMIGTLIFGVGSVYIFTCVFGFLVATYPKYAASAMAGNTLLRCVWAAGFPLFANPLYQALGPEGATGLLAGLTALLAPIPFILARIGPRLRAQSEYAS</sequence>
<feature type="compositionally biased region" description="Polar residues" evidence="5">
    <location>
        <begin position="1"/>
        <end position="12"/>
    </location>
</feature>
<dbReference type="Gene3D" id="1.20.1250.20">
    <property type="entry name" value="MFS general substrate transporter like domains"/>
    <property type="match status" value="1"/>
</dbReference>
<evidence type="ECO:0000256" key="6">
    <source>
        <dbReference type="SAM" id="Phobius"/>
    </source>
</evidence>
<proteinExistence type="predicted"/>
<feature type="region of interest" description="Disordered" evidence="5">
    <location>
        <begin position="83"/>
        <end position="102"/>
    </location>
</feature>
<dbReference type="STRING" id="1890683.A0A427YKI5"/>
<dbReference type="Pfam" id="PF07690">
    <property type="entry name" value="MFS_1"/>
    <property type="match status" value="1"/>
</dbReference>
<accession>A0A427YKI5</accession>
<feature type="transmembrane region" description="Helical" evidence="6">
    <location>
        <begin position="244"/>
        <end position="263"/>
    </location>
</feature>
<evidence type="ECO:0000256" key="1">
    <source>
        <dbReference type="ARBA" id="ARBA00004141"/>
    </source>
</evidence>
<keyword evidence="9" id="KW-1185">Reference proteome</keyword>
<evidence type="ECO:0000313" key="8">
    <source>
        <dbReference type="EMBL" id="RSH91579.1"/>
    </source>
</evidence>
<evidence type="ECO:0000256" key="5">
    <source>
        <dbReference type="SAM" id="MobiDB-lite"/>
    </source>
</evidence>
<dbReference type="InterPro" id="IPR011701">
    <property type="entry name" value="MFS"/>
</dbReference>
<keyword evidence="2 6" id="KW-0812">Transmembrane</keyword>
<comment type="subcellular location">
    <subcellularLocation>
        <location evidence="1">Membrane</location>
        <topology evidence="1">Multi-pass membrane protein</topology>
    </subcellularLocation>
</comment>
<feature type="transmembrane region" description="Helical" evidence="6">
    <location>
        <begin position="520"/>
        <end position="545"/>
    </location>
</feature>
<protein>
    <recommendedName>
        <fullName evidence="7">Major facilitator superfamily (MFS) profile domain-containing protein</fullName>
    </recommendedName>
</protein>
<feature type="transmembrane region" description="Helical" evidence="6">
    <location>
        <begin position="178"/>
        <end position="197"/>
    </location>
</feature>
<dbReference type="PANTHER" id="PTHR23502">
    <property type="entry name" value="MAJOR FACILITATOR SUPERFAMILY"/>
    <property type="match status" value="1"/>
</dbReference>
<dbReference type="CDD" id="cd17323">
    <property type="entry name" value="MFS_Tpo1_MDR_like"/>
    <property type="match status" value="1"/>
</dbReference>
<reference evidence="8 9" key="1">
    <citation type="submission" date="2018-11" db="EMBL/GenBank/DDBJ databases">
        <title>Genome sequence of Saitozyma podzolica DSM 27192.</title>
        <authorList>
            <person name="Aliyu H."/>
            <person name="Gorte O."/>
            <person name="Ochsenreither K."/>
        </authorList>
    </citation>
    <scope>NUCLEOTIDE SEQUENCE [LARGE SCALE GENOMIC DNA]</scope>
    <source>
        <strain evidence="8 9">DSM 27192</strain>
    </source>
</reference>
<dbReference type="AlphaFoldDB" id="A0A427YKI5"/>
<feature type="transmembrane region" description="Helical" evidence="6">
    <location>
        <begin position="557"/>
        <end position="576"/>
    </location>
</feature>
<feature type="transmembrane region" description="Helical" evidence="6">
    <location>
        <begin position="449"/>
        <end position="469"/>
    </location>
</feature>
<feature type="transmembrane region" description="Helical" evidence="6">
    <location>
        <begin position="217"/>
        <end position="237"/>
    </location>
</feature>
<dbReference type="InterPro" id="IPR036259">
    <property type="entry name" value="MFS_trans_sf"/>
</dbReference>
<organism evidence="8 9">
    <name type="scientific">Saitozyma podzolica</name>
    <dbReference type="NCBI Taxonomy" id="1890683"/>
    <lineage>
        <taxon>Eukaryota</taxon>
        <taxon>Fungi</taxon>
        <taxon>Dikarya</taxon>
        <taxon>Basidiomycota</taxon>
        <taxon>Agaricomycotina</taxon>
        <taxon>Tremellomycetes</taxon>
        <taxon>Tremellales</taxon>
        <taxon>Trimorphomycetaceae</taxon>
        <taxon>Saitozyma</taxon>
    </lineage>
</organism>
<dbReference type="FunFam" id="1.20.1250.20:FF:000082">
    <property type="entry name" value="MFS multidrug transporter, putative"/>
    <property type="match status" value="1"/>
</dbReference>
<feature type="transmembrane region" description="Helical" evidence="6">
    <location>
        <begin position="269"/>
        <end position="293"/>
    </location>
</feature>
<feature type="transmembrane region" description="Helical" evidence="6">
    <location>
        <begin position="411"/>
        <end position="429"/>
    </location>
</feature>
<dbReference type="SUPFAM" id="SSF103473">
    <property type="entry name" value="MFS general substrate transporter"/>
    <property type="match status" value="1"/>
</dbReference>
<feature type="transmembrane region" description="Helical" evidence="6">
    <location>
        <begin position="582"/>
        <end position="602"/>
    </location>
</feature>
<dbReference type="OrthoDB" id="3561359at2759"/>
<evidence type="ECO:0000256" key="4">
    <source>
        <dbReference type="ARBA" id="ARBA00023136"/>
    </source>
</evidence>
<gene>
    <name evidence="8" type="ORF">EHS25_009878</name>
</gene>
<feature type="domain" description="Major facilitator superfamily (MFS) profile" evidence="7">
    <location>
        <begin position="180"/>
        <end position="607"/>
    </location>
</feature>
<dbReference type="InterPro" id="IPR020846">
    <property type="entry name" value="MFS_dom"/>
</dbReference>
<dbReference type="EMBL" id="RSCD01000008">
    <property type="protein sequence ID" value="RSH91579.1"/>
    <property type="molecule type" value="Genomic_DNA"/>
</dbReference>
<feature type="region of interest" description="Disordered" evidence="5">
    <location>
        <begin position="1"/>
        <end position="31"/>
    </location>
</feature>
<comment type="caution">
    <text evidence="8">The sequence shown here is derived from an EMBL/GenBank/DDBJ whole genome shotgun (WGS) entry which is preliminary data.</text>
</comment>
<evidence type="ECO:0000256" key="2">
    <source>
        <dbReference type="ARBA" id="ARBA00022692"/>
    </source>
</evidence>
<evidence type="ECO:0000259" key="7">
    <source>
        <dbReference type="PROSITE" id="PS50850"/>
    </source>
</evidence>
<feature type="transmembrane region" description="Helical" evidence="6">
    <location>
        <begin position="489"/>
        <end position="508"/>
    </location>
</feature>
<keyword evidence="3 6" id="KW-1133">Transmembrane helix</keyword>
<keyword evidence="4 6" id="KW-0472">Membrane</keyword>
<evidence type="ECO:0000256" key="3">
    <source>
        <dbReference type="ARBA" id="ARBA00022989"/>
    </source>
</evidence>
<dbReference type="Proteomes" id="UP000279259">
    <property type="component" value="Unassembled WGS sequence"/>
</dbReference>
<feature type="transmembrane region" description="Helical" evidence="6">
    <location>
        <begin position="332"/>
        <end position="354"/>
    </location>
</feature>
<dbReference type="GO" id="GO:0022857">
    <property type="term" value="F:transmembrane transporter activity"/>
    <property type="evidence" value="ECO:0007669"/>
    <property type="project" value="InterPro"/>
</dbReference>